<feature type="domain" description="VOC" evidence="1">
    <location>
        <begin position="6"/>
        <end position="123"/>
    </location>
</feature>
<dbReference type="InterPro" id="IPR004360">
    <property type="entry name" value="Glyas_Fos-R_dOase_dom"/>
</dbReference>
<evidence type="ECO:0000313" key="3">
    <source>
        <dbReference type="Proteomes" id="UP000474565"/>
    </source>
</evidence>
<dbReference type="Proteomes" id="UP000474565">
    <property type="component" value="Unassembled WGS sequence"/>
</dbReference>
<dbReference type="PIRSF" id="PIRSF039020">
    <property type="entry name" value="EhpR"/>
    <property type="match status" value="1"/>
</dbReference>
<dbReference type="Gene3D" id="3.30.720.120">
    <property type="match status" value="1"/>
</dbReference>
<dbReference type="PROSITE" id="PS51819">
    <property type="entry name" value="VOC"/>
    <property type="match status" value="1"/>
</dbReference>
<dbReference type="EMBL" id="WWCP01000009">
    <property type="protein sequence ID" value="MYM82324.1"/>
    <property type="molecule type" value="Genomic_DNA"/>
</dbReference>
<dbReference type="InterPro" id="IPR026275">
    <property type="entry name" value="Glyoxalase/dOase/EhpR"/>
</dbReference>
<evidence type="ECO:0000313" key="2">
    <source>
        <dbReference type="EMBL" id="MYM82324.1"/>
    </source>
</evidence>
<protein>
    <submittedName>
        <fullName evidence="2">Drug:proton antiporter</fullName>
    </submittedName>
</protein>
<organism evidence="2 3">
    <name type="scientific">Duganella lactea</name>
    <dbReference type="NCBI Taxonomy" id="2692173"/>
    <lineage>
        <taxon>Bacteria</taxon>
        <taxon>Pseudomonadati</taxon>
        <taxon>Pseudomonadota</taxon>
        <taxon>Betaproteobacteria</taxon>
        <taxon>Burkholderiales</taxon>
        <taxon>Oxalobacteraceae</taxon>
        <taxon>Telluria group</taxon>
        <taxon>Duganella</taxon>
    </lineage>
</organism>
<dbReference type="InterPro" id="IPR037523">
    <property type="entry name" value="VOC_core"/>
</dbReference>
<accession>A0A6L8MII7</accession>
<evidence type="ECO:0000259" key="1">
    <source>
        <dbReference type="PROSITE" id="PS51819"/>
    </source>
</evidence>
<name>A0A6L8MII7_9BURK</name>
<comment type="caution">
    <text evidence="2">The sequence shown here is derived from an EMBL/GenBank/DDBJ whole genome shotgun (WGS) entry which is preliminary data.</text>
</comment>
<gene>
    <name evidence="2" type="ORF">GTP44_10215</name>
</gene>
<dbReference type="SUPFAM" id="SSF54593">
    <property type="entry name" value="Glyoxalase/Bleomycin resistance protein/Dihydroxybiphenyl dioxygenase"/>
    <property type="match status" value="1"/>
</dbReference>
<dbReference type="Pfam" id="PF00903">
    <property type="entry name" value="Glyoxalase"/>
    <property type="match status" value="1"/>
</dbReference>
<dbReference type="AlphaFoldDB" id="A0A6L8MII7"/>
<dbReference type="InterPro" id="IPR029068">
    <property type="entry name" value="Glyas_Bleomycin-R_OHBP_Dase"/>
</dbReference>
<proteinExistence type="predicted"/>
<dbReference type="Gene3D" id="3.30.720.110">
    <property type="match status" value="1"/>
</dbReference>
<reference evidence="2 3" key="1">
    <citation type="submission" date="2019-12" db="EMBL/GenBank/DDBJ databases">
        <title>Novel species isolated from a subtropical stream in China.</title>
        <authorList>
            <person name="Lu H."/>
        </authorList>
    </citation>
    <scope>NUCLEOTIDE SEQUENCE [LARGE SCALE GENOMIC DNA]</scope>
    <source>
        <strain evidence="2 3">FT50W</strain>
    </source>
</reference>
<sequence length="125" mass="13551">MNLTLSPDYVLLYVDNPPASEAFYASLLSMQPVESSPTFSLFVLPSGLKLGLWSRHTAEPKVLANGGGSELAFAVANPSVVNDLYADWAARGLAIAQRPTAMDFGYTFVALDRDGHRLRVMAMDD</sequence>
<dbReference type="RefSeq" id="WP_161019341.1">
    <property type="nucleotide sequence ID" value="NZ_WWCP01000009.1"/>
</dbReference>